<protein>
    <submittedName>
        <fullName evidence="1">Uncharacterized protein</fullName>
    </submittedName>
</protein>
<evidence type="ECO:0000313" key="1">
    <source>
        <dbReference type="EMBL" id="RNA06896.1"/>
    </source>
</evidence>
<name>A0A3M7Q639_BRAPC</name>
<gene>
    <name evidence="1" type="ORF">BpHYR1_029920</name>
</gene>
<dbReference type="EMBL" id="REGN01007234">
    <property type="protein sequence ID" value="RNA06896.1"/>
    <property type="molecule type" value="Genomic_DNA"/>
</dbReference>
<reference evidence="1 2" key="1">
    <citation type="journal article" date="2018" name="Sci. Rep.">
        <title>Genomic signatures of local adaptation to the degree of environmental predictability in rotifers.</title>
        <authorList>
            <person name="Franch-Gras L."/>
            <person name="Hahn C."/>
            <person name="Garcia-Roger E.M."/>
            <person name="Carmona M.J."/>
            <person name="Serra M."/>
            <person name="Gomez A."/>
        </authorList>
    </citation>
    <scope>NUCLEOTIDE SEQUENCE [LARGE SCALE GENOMIC DNA]</scope>
    <source>
        <strain evidence="1">HYR1</strain>
    </source>
</reference>
<keyword evidence="2" id="KW-1185">Reference proteome</keyword>
<evidence type="ECO:0000313" key="2">
    <source>
        <dbReference type="Proteomes" id="UP000276133"/>
    </source>
</evidence>
<dbReference type="Proteomes" id="UP000276133">
    <property type="component" value="Unassembled WGS sequence"/>
</dbReference>
<accession>A0A3M7Q639</accession>
<sequence>MLFNLDLHLNLNFSTGEIYIRASLLNDLALESGEFVTLLEFVLLSQFLNKQNKIRMNKRSCSDVHEMQNVHGFDFRPQIRNLHM</sequence>
<organism evidence="1 2">
    <name type="scientific">Brachionus plicatilis</name>
    <name type="common">Marine rotifer</name>
    <name type="synonym">Brachionus muelleri</name>
    <dbReference type="NCBI Taxonomy" id="10195"/>
    <lineage>
        <taxon>Eukaryota</taxon>
        <taxon>Metazoa</taxon>
        <taxon>Spiralia</taxon>
        <taxon>Gnathifera</taxon>
        <taxon>Rotifera</taxon>
        <taxon>Eurotatoria</taxon>
        <taxon>Monogononta</taxon>
        <taxon>Pseudotrocha</taxon>
        <taxon>Ploima</taxon>
        <taxon>Brachionidae</taxon>
        <taxon>Brachionus</taxon>
    </lineage>
</organism>
<comment type="caution">
    <text evidence="1">The sequence shown here is derived from an EMBL/GenBank/DDBJ whole genome shotgun (WGS) entry which is preliminary data.</text>
</comment>
<dbReference type="AlphaFoldDB" id="A0A3M7Q639"/>
<proteinExistence type="predicted"/>